<evidence type="ECO:0000256" key="1">
    <source>
        <dbReference type="ARBA" id="ARBA00004473"/>
    </source>
</evidence>
<sequence>MIQHSVMATPWVKDKLRTSLGVTVSQRLLYTAASSLALLFCIVKWQAIPETGLWVVDTSERWYLWLLFLLLHVLAWFLWSLQVTIMDAGEMLGITQVYNYYKGRPQPLTTGISSEKLQDLYSHWRHPGTLLISVLLWVHPLMMLDRVLLACWFSCYMVYRHSTTEKHYAFAQKEFSKTFTQTQTASHVAYDYIEG</sequence>
<dbReference type="EMBL" id="BMAT01009301">
    <property type="protein sequence ID" value="GFS03603.1"/>
    <property type="molecule type" value="Genomic_DNA"/>
</dbReference>
<reference evidence="9 10" key="1">
    <citation type="journal article" date="2021" name="Elife">
        <title>Chloroplast acquisition without the gene transfer in kleptoplastic sea slugs, Plakobranchus ocellatus.</title>
        <authorList>
            <person name="Maeda T."/>
            <person name="Takahashi S."/>
            <person name="Yoshida T."/>
            <person name="Shimamura S."/>
            <person name="Takaki Y."/>
            <person name="Nagai Y."/>
            <person name="Toyoda A."/>
            <person name="Suzuki Y."/>
            <person name="Arimoto A."/>
            <person name="Ishii H."/>
            <person name="Satoh N."/>
            <person name="Nishiyama T."/>
            <person name="Hasebe M."/>
            <person name="Maruyama T."/>
            <person name="Minagawa J."/>
            <person name="Obokata J."/>
            <person name="Shigenobu S."/>
        </authorList>
    </citation>
    <scope>NUCLEOTIDE SEQUENCE [LARGE SCALE GENOMIC DNA]</scope>
</reference>
<keyword evidence="5 8" id="KW-0472">Membrane</keyword>
<feature type="transmembrane region" description="Helical" evidence="8">
    <location>
        <begin position="28"/>
        <end position="47"/>
    </location>
</feature>
<name>A0AAV4HZL2_9GAST</name>
<comment type="caution">
    <text evidence="9">The sequence shown here is derived from an EMBL/GenBank/DDBJ whole genome shotgun (WGS) entry which is preliminary data.</text>
</comment>
<keyword evidence="10" id="KW-1185">Reference proteome</keyword>
<dbReference type="PANTHER" id="PTHR31040:SF1">
    <property type="entry name" value="NURIM"/>
    <property type="match status" value="1"/>
</dbReference>
<dbReference type="GO" id="GO:0005637">
    <property type="term" value="C:nuclear inner membrane"/>
    <property type="evidence" value="ECO:0007669"/>
    <property type="project" value="UniProtKB-SubCell"/>
</dbReference>
<keyword evidence="4 8" id="KW-1133">Transmembrane helix</keyword>
<evidence type="ECO:0000313" key="10">
    <source>
        <dbReference type="Proteomes" id="UP000762676"/>
    </source>
</evidence>
<evidence type="ECO:0000256" key="7">
    <source>
        <dbReference type="ARBA" id="ARBA00032957"/>
    </source>
</evidence>
<evidence type="ECO:0000256" key="6">
    <source>
        <dbReference type="ARBA" id="ARBA00031700"/>
    </source>
</evidence>
<evidence type="ECO:0000256" key="8">
    <source>
        <dbReference type="SAM" id="Phobius"/>
    </source>
</evidence>
<protein>
    <recommendedName>
        <fullName evidence="7">Nuclear envelope membrane protein</fullName>
    </recommendedName>
    <alternativeName>
        <fullName evidence="6">Nuclear rim protein</fullName>
    </alternativeName>
</protein>
<proteinExistence type="inferred from homology"/>
<gene>
    <name evidence="9" type="ORF">ElyMa_004636700</name>
</gene>
<dbReference type="AlphaFoldDB" id="A0AAV4HZL2"/>
<evidence type="ECO:0000256" key="5">
    <source>
        <dbReference type="ARBA" id="ARBA00023136"/>
    </source>
</evidence>
<keyword evidence="3 8" id="KW-0812">Transmembrane</keyword>
<feature type="transmembrane region" description="Helical" evidence="8">
    <location>
        <begin position="130"/>
        <end position="159"/>
    </location>
</feature>
<dbReference type="PANTHER" id="PTHR31040">
    <property type="entry name" value="NURIM"/>
    <property type="match status" value="1"/>
</dbReference>
<dbReference type="InterPro" id="IPR033580">
    <property type="entry name" value="Nurim-like"/>
</dbReference>
<evidence type="ECO:0000256" key="4">
    <source>
        <dbReference type="ARBA" id="ARBA00022989"/>
    </source>
</evidence>
<evidence type="ECO:0000256" key="2">
    <source>
        <dbReference type="ARBA" id="ARBA00010631"/>
    </source>
</evidence>
<comment type="subcellular location">
    <subcellularLocation>
        <location evidence="1">Nucleus inner membrane</location>
        <topology evidence="1">Multi-pass membrane protein</topology>
    </subcellularLocation>
</comment>
<dbReference type="Proteomes" id="UP000762676">
    <property type="component" value="Unassembled WGS sequence"/>
</dbReference>
<evidence type="ECO:0000256" key="3">
    <source>
        <dbReference type="ARBA" id="ARBA00022692"/>
    </source>
</evidence>
<organism evidence="9 10">
    <name type="scientific">Elysia marginata</name>
    <dbReference type="NCBI Taxonomy" id="1093978"/>
    <lineage>
        <taxon>Eukaryota</taxon>
        <taxon>Metazoa</taxon>
        <taxon>Spiralia</taxon>
        <taxon>Lophotrochozoa</taxon>
        <taxon>Mollusca</taxon>
        <taxon>Gastropoda</taxon>
        <taxon>Heterobranchia</taxon>
        <taxon>Euthyneura</taxon>
        <taxon>Panpulmonata</taxon>
        <taxon>Sacoglossa</taxon>
        <taxon>Placobranchoidea</taxon>
        <taxon>Plakobranchidae</taxon>
        <taxon>Elysia</taxon>
    </lineage>
</organism>
<evidence type="ECO:0000313" key="9">
    <source>
        <dbReference type="EMBL" id="GFS03603.1"/>
    </source>
</evidence>
<feature type="transmembrane region" description="Helical" evidence="8">
    <location>
        <begin position="62"/>
        <end position="81"/>
    </location>
</feature>
<comment type="similarity">
    <text evidence="2">Belongs to the nurim family.</text>
</comment>
<accession>A0AAV4HZL2</accession>